<dbReference type="Gene3D" id="1.20.1560.10">
    <property type="entry name" value="ABC transporter type 1, transmembrane domain"/>
    <property type="match status" value="1"/>
</dbReference>
<organism evidence="10 11">
    <name type="scientific">Actinopolymorpha singaporensis</name>
    <dbReference type="NCBI Taxonomy" id="117157"/>
    <lineage>
        <taxon>Bacteria</taxon>
        <taxon>Bacillati</taxon>
        <taxon>Actinomycetota</taxon>
        <taxon>Actinomycetes</taxon>
        <taxon>Propionibacteriales</taxon>
        <taxon>Actinopolymorphaceae</taxon>
        <taxon>Actinopolymorpha</taxon>
    </lineage>
</organism>
<keyword evidence="4 10" id="KW-0067">ATP-binding</keyword>
<dbReference type="Proteomes" id="UP000198983">
    <property type="component" value="Chromosome I"/>
</dbReference>
<dbReference type="InterPro" id="IPR003593">
    <property type="entry name" value="AAA+_ATPase"/>
</dbReference>
<dbReference type="PANTHER" id="PTHR43394:SF1">
    <property type="entry name" value="ATP-BINDING CASSETTE SUB-FAMILY B MEMBER 10, MITOCHONDRIAL"/>
    <property type="match status" value="1"/>
</dbReference>
<dbReference type="InterPro" id="IPR036640">
    <property type="entry name" value="ABC1_TM_sf"/>
</dbReference>
<feature type="transmembrane region" description="Helical" evidence="7">
    <location>
        <begin position="71"/>
        <end position="91"/>
    </location>
</feature>
<dbReference type="SMART" id="SM00382">
    <property type="entry name" value="AAA"/>
    <property type="match status" value="1"/>
</dbReference>
<dbReference type="GO" id="GO:0015421">
    <property type="term" value="F:ABC-type oligopeptide transporter activity"/>
    <property type="evidence" value="ECO:0007669"/>
    <property type="project" value="TreeGrafter"/>
</dbReference>
<dbReference type="STRING" id="117157.SAMN04489717_3078"/>
<comment type="subcellular location">
    <subcellularLocation>
        <location evidence="1">Cell membrane</location>
        <topology evidence="1">Multi-pass membrane protein</topology>
    </subcellularLocation>
</comment>
<evidence type="ECO:0000259" key="9">
    <source>
        <dbReference type="PROSITE" id="PS50929"/>
    </source>
</evidence>
<feature type="transmembrane region" description="Helical" evidence="7">
    <location>
        <begin position="35"/>
        <end position="59"/>
    </location>
</feature>
<dbReference type="InterPro" id="IPR039421">
    <property type="entry name" value="Type_1_exporter"/>
</dbReference>
<dbReference type="PROSITE" id="PS50893">
    <property type="entry name" value="ABC_TRANSPORTER_2"/>
    <property type="match status" value="1"/>
</dbReference>
<feature type="domain" description="ABC transporter" evidence="8">
    <location>
        <begin position="353"/>
        <end position="600"/>
    </location>
</feature>
<keyword evidence="11" id="KW-1185">Reference proteome</keyword>
<feature type="domain" description="ABC transmembrane type-1" evidence="9">
    <location>
        <begin position="35"/>
        <end position="317"/>
    </location>
</feature>
<dbReference type="Gene3D" id="3.40.50.300">
    <property type="entry name" value="P-loop containing nucleotide triphosphate hydrolases"/>
    <property type="match status" value="1"/>
</dbReference>
<evidence type="ECO:0000256" key="3">
    <source>
        <dbReference type="ARBA" id="ARBA00022741"/>
    </source>
</evidence>
<evidence type="ECO:0000256" key="6">
    <source>
        <dbReference type="ARBA" id="ARBA00023136"/>
    </source>
</evidence>
<dbReference type="SUPFAM" id="SSF52540">
    <property type="entry name" value="P-loop containing nucleoside triphosphate hydrolases"/>
    <property type="match status" value="1"/>
</dbReference>
<keyword evidence="3" id="KW-0547">Nucleotide-binding</keyword>
<accession>A0A1H1T6F8</accession>
<reference evidence="10 11" key="1">
    <citation type="submission" date="2016-10" db="EMBL/GenBank/DDBJ databases">
        <authorList>
            <person name="de Groot N.N."/>
        </authorList>
    </citation>
    <scope>NUCLEOTIDE SEQUENCE [LARGE SCALE GENOMIC DNA]</scope>
    <source>
        <strain evidence="10 11">DSM 22024</strain>
    </source>
</reference>
<dbReference type="PANTHER" id="PTHR43394">
    <property type="entry name" value="ATP-DEPENDENT PERMEASE MDL1, MITOCHONDRIAL"/>
    <property type="match status" value="1"/>
</dbReference>
<evidence type="ECO:0000256" key="4">
    <source>
        <dbReference type="ARBA" id="ARBA00022840"/>
    </source>
</evidence>
<keyword evidence="6 7" id="KW-0472">Membrane</keyword>
<gene>
    <name evidence="10" type="ORF">SAMN04489717_3078</name>
</gene>
<evidence type="ECO:0000256" key="7">
    <source>
        <dbReference type="SAM" id="Phobius"/>
    </source>
</evidence>
<dbReference type="OrthoDB" id="9806127at2"/>
<dbReference type="AlphaFoldDB" id="A0A1H1T6F8"/>
<dbReference type="PROSITE" id="PS00211">
    <property type="entry name" value="ABC_TRANSPORTER_1"/>
    <property type="match status" value="1"/>
</dbReference>
<dbReference type="RefSeq" id="WP_092654358.1">
    <property type="nucleotide sequence ID" value="NZ_LT629732.1"/>
</dbReference>
<dbReference type="GO" id="GO:0005886">
    <property type="term" value="C:plasma membrane"/>
    <property type="evidence" value="ECO:0007669"/>
    <property type="project" value="UniProtKB-SubCell"/>
</dbReference>
<dbReference type="InterPro" id="IPR027417">
    <property type="entry name" value="P-loop_NTPase"/>
</dbReference>
<dbReference type="EMBL" id="LT629732">
    <property type="protein sequence ID" value="SDS55780.1"/>
    <property type="molecule type" value="Genomic_DNA"/>
</dbReference>
<evidence type="ECO:0000313" key="10">
    <source>
        <dbReference type="EMBL" id="SDS55780.1"/>
    </source>
</evidence>
<dbReference type="SUPFAM" id="SSF90123">
    <property type="entry name" value="ABC transporter transmembrane region"/>
    <property type="match status" value="1"/>
</dbReference>
<evidence type="ECO:0000256" key="1">
    <source>
        <dbReference type="ARBA" id="ARBA00004651"/>
    </source>
</evidence>
<evidence type="ECO:0000313" key="11">
    <source>
        <dbReference type="Proteomes" id="UP000198983"/>
    </source>
</evidence>
<sequence length="606" mass="65260">MAERTTDHGTPPVGRLRTARVMLGLAWAADPRRSVLAFVLFTVQALVAALFGWWLKLLLDGLTDHDDMRTVVAALAVTGSIVGGAALDYAGTRVRMALNERAHHLVERRLALTVAHTPTLEIHETPAHLTQLEILVDDSWEFGEAIPSLVDAANATVRVVTTAILLVSVHPLLLVLPLFGLPMVLLSRHTSGLFDLGNELAAEPARRANDLWELATAAGSAKETRLFRLGDRILTGFHAEHRKIQAIHRRLQVRGQLIGLGAQLAFLVGYFGSIVFVVGQAVRGHNSVGDVLLTAVLAGQVLGLVGNSAEIVQRTARTLTAASRFVYLEDVARRARRAVDETVPLPSRLSSGIHLRGLSYRYPHRDADVLHDIDLDLPAGATVAVVGDNGAGKTTLVNLLAGLYVPTAGRIEVDGADLATLDPERWRLRVSAAFQDHARWEFSVRETVGIGDLSAVDDETAAAAALERAGAGDLPDTLPAGLDTQLGAQWPAGVELSGGQWQKLAIGRGMMRPAPLLLLLDEPTAALDAETEHRLFERWTVAARELRAATGAVTVLVSHRFSTVRMADLIVVLDRGRIVESGTHAELVSLGGLYAELFELQAASYR</sequence>
<proteinExistence type="predicted"/>
<protein>
    <submittedName>
        <fullName evidence="10">ATP-binding cassette, subfamily B</fullName>
    </submittedName>
</protein>
<evidence type="ECO:0000256" key="5">
    <source>
        <dbReference type="ARBA" id="ARBA00022989"/>
    </source>
</evidence>
<evidence type="ECO:0000256" key="2">
    <source>
        <dbReference type="ARBA" id="ARBA00022692"/>
    </source>
</evidence>
<dbReference type="InterPro" id="IPR011527">
    <property type="entry name" value="ABC1_TM_dom"/>
</dbReference>
<dbReference type="PROSITE" id="PS50929">
    <property type="entry name" value="ABC_TM1F"/>
    <property type="match status" value="1"/>
</dbReference>
<dbReference type="InterPro" id="IPR003439">
    <property type="entry name" value="ABC_transporter-like_ATP-bd"/>
</dbReference>
<evidence type="ECO:0000259" key="8">
    <source>
        <dbReference type="PROSITE" id="PS50893"/>
    </source>
</evidence>
<dbReference type="Pfam" id="PF00005">
    <property type="entry name" value="ABC_tran"/>
    <property type="match status" value="1"/>
</dbReference>
<dbReference type="InterPro" id="IPR017871">
    <property type="entry name" value="ABC_transporter-like_CS"/>
</dbReference>
<feature type="transmembrane region" description="Helical" evidence="7">
    <location>
        <begin position="291"/>
        <end position="309"/>
    </location>
</feature>
<name>A0A1H1T6F8_9ACTN</name>
<keyword evidence="2 7" id="KW-0812">Transmembrane</keyword>
<feature type="transmembrane region" description="Helical" evidence="7">
    <location>
        <begin position="257"/>
        <end position="279"/>
    </location>
</feature>
<keyword evidence="5 7" id="KW-1133">Transmembrane helix</keyword>
<dbReference type="GO" id="GO:0016887">
    <property type="term" value="F:ATP hydrolysis activity"/>
    <property type="evidence" value="ECO:0007669"/>
    <property type="project" value="InterPro"/>
</dbReference>
<feature type="transmembrane region" description="Helical" evidence="7">
    <location>
        <begin position="163"/>
        <end position="186"/>
    </location>
</feature>
<dbReference type="GO" id="GO:0005524">
    <property type="term" value="F:ATP binding"/>
    <property type="evidence" value="ECO:0007669"/>
    <property type="project" value="UniProtKB-KW"/>
</dbReference>